<feature type="region of interest" description="Disordered" evidence="1">
    <location>
        <begin position="1"/>
        <end position="47"/>
    </location>
</feature>
<name>A0ABV9A298_9ACTN</name>
<proteinExistence type="predicted"/>
<evidence type="ECO:0000256" key="1">
    <source>
        <dbReference type="SAM" id="MobiDB-lite"/>
    </source>
</evidence>
<accession>A0ABV9A298</accession>
<dbReference type="InterPro" id="IPR057972">
    <property type="entry name" value="Terminase_7"/>
</dbReference>
<organism evidence="2 3">
    <name type="scientific">Streptomyces ovatisporus</name>
    <dbReference type="NCBI Taxonomy" id="1128682"/>
    <lineage>
        <taxon>Bacteria</taxon>
        <taxon>Bacillati</taxon>
        <taxon>Actinomycetota</taxon>
        <taxon>Actinomycetes</taxon>
        <taxon>Kitasatosporales</taxon>
        <taxon>Streptomycetaceae</taxon>
        <taxon>Streptomyces</taxon>
    </lineage>
</organism>
<gene>
    <name evidence="2" type="ORF">ACFPA8_08015</name>
</gene>
<reference evidence="3" key="1">
    <citation type="journal article" date="2019" name="Int. J. Syst. Evol. Microbiol.">
        <title>The Global Catalogue of Microorganisms (GCM) 10K type strain sequencing project: providing services to taxonomists for standard genome sequencing and annotation.</title>
        <authorList>
            <consortium name="The Broad Institute Genomics Platform"/>
            <consortium name="The Broad Institute Genome Sequencing Center for Infectious Disease"/>
            <person name="Wu L."/>
            <person name="Ma J."/>
        </authorList>
    </citation>
    <scope>NUCLEOTIDE SEQUENCE [LARGE SCALE GENOMIC DNA]</scope>
    <source>
        <strain evidence="3">CGMCC 4.7357</strain>
    </source>
</reference>
<evidence type="ECO:0000313" key="3">
    <source>
        <dbReference type="Proteomes" id="UP001595997"/>
    </source>
</evidence>
<dbReference type="Pfam" id="PF25673">
    <property type="entry name" value="Terminase_7"/>
    <property type="match status" value="1"/>
</dbReference>
<evidence type="ECO:0000313" key="2">
    <source>
        <dbReference type="EMBL" id="MFC4494077.1"/>
    </source>
</evidence>
<protein>
    <submittedName>
        <fullName evidence="2">Uncharacterized protein</fullName>
    </submittedName>
</protein>
<keyword evidence="3" id="KW-1185">Reference proteome</keyword>
<dbReference type="Proteomes" id="UP001595997">
    <property type="component" value="Unassembled WGS sequence"/>
</dbReference>
<comment type="caution">
    <text evidence="2">The sequence shown here is derived from an EMBL/GenBank/DDBJ whole genome shotgun (WGS) entry which is preliminary data.</text>
</comment>
<feature type="region of interest" description="Disordered" evidence="1">
    <location>
        <begin position="127"/>
        <end position="164"/>
    </location>
</feature>
<dbReference type="RefSeq" id="WP_386444373.1">
    <property type="nucleotide sequence ID" value="NZ_JBHSFH010000004.1"/>
</dbReference>
<sequence>MARGGARSVSGPPPDPNALRRERKTDAAGWSLLPAEGRPGPAPAWPLLPHGKPEMRAREEELWLDMWARPQAVMWERLGQQIEVAMFVRKLTEAELPKTSNELQKVVRQYLDSLGLSVQGMLRNRWKIEQPQPATPAEGGSTAPAPRRSSARNRLKVVRPDGDR</sequence>
<dbReference type="EMBL" id="JBHSFH010000004">
    <property type="protein sequence ID" value="MFC4494077.1"/>
    <property type="molecule type" value="Genomic_DNA"/>
</dbReference>